<organism evidence="7 8">
    <name type="scientific">Candidatus Magasanikbacteria bacterium GW2011_GWA2_42_32</name>
    <dbReference type="NCBI Taxonomy" id="1619039"/>
    <lineage>
        <taxon>Bacteria</taxon>
        <taxon>Candidatus Magasanikiibacteriota</taxon>
    </lineage>
</organism>
<evidence type="ECO:0000256" key="4">
    <source>
        <dbReference type="ARBA" id="ARBA00022989"/>
    </source>
</evidence>
<dbReference type="PANTHER" id="PTHR30250:SF11">
    <property type="entry name" value="O-ANTIGEN TRANSPORTER-RELATED"/>
    <property type="match status" value="1"/>
</dbReference>
<feature type="transmembrane region" description="Helical" evidence="6">
    <location>
        <begin position="293"/>
        <end position="315"/>
    </location>
</feature>
<keyword evidence="3 6" id="KW-0812">Transmembrane</keyword>
<dbReference type="GO" id="GO:0005886">
    <property type="term" value="C:plasma membrane"/>
    <property type="evidence" value="ECO:0007669"/>
    <property type="project" value="UniProtKB-SubCell"/>
</dbReference>
<evidence type="ECO:0000256" key="1">
    <source>
        <dbReference type="ARBA" id="ARBA00004651"/>
    </source>
</evidence>
<dbReference type="AlphaFoldDB" id="A0A0G1A8G5"/>
<feature type="transmembrane region" description="Helical" evidence="6">
    <location>
        <begin position="113"/>
        <end position="132"/>
    </location>
</feature>
<feature type="transmembrane region" description="Helical" evidence="6">
    <location>
        <begin position="415"/>
        <end position="432"/>
    </location>
</feature>
<feature type="transmembrane region" description="Helical" evidence="6">
    <location>
        <begin position="42"/>
        <end position="64"/>
    </location>
</feature>
<proteinExistence type="predicted"/>
<evidence type="ECO:0000313" key="8">
    <source>
        <dbReference type="Proteomes" id="UP000034837"/>
    </source>
</evidence>
<evidence type="ECO:0000256" key="6">
    <source>
        <dbReference type="SAM" id="Phobius"/>
    </source>
</evidence>
<reference evidence="7 8" key="1">
    <citation type="journal article" date="2015" name="Nature">
        <title>rRNA introns, odd ribosomes, and small enigmatic genomes across a large radiation of phyla.</title>
        <authorList>
            <person name="Brown C.T."/>
            <person name="Hug L.A."/>
            <person name="Thomas B.C."/>
            <person name="Sharon I."/>
            <person name="Castelle C.J."/>
            <person name="Singh A."/>
            <person name="Wilkins M.J."/>
            <person name="Williams K.H."/>
            <person name="Banfield J.F."/>
        </authorList>
    </citation>
    <scope>NUCLEOTIDE SEQUENCE [LARGE SCALE GENOMIC DNA]</scope>
</reference>
<keyword evidence="5 6" id="KW-0472">Membrane</keyword>
<evidence type="ECO:0000256" key="2">
    <source>
        <dbReference type="ARBA" id="ARBA00022475"/>
    </source>
</evidence>
<feature type="transmembrane region" description="Helical" evidence="6">
    <location>
        <begin position="327"/>
        <end position="349"/>
    </location>
</feature>
<comment type="subcellular location">
    <subcellularLocation>
        <location evidence="1">Cell membrane</location>
        <topology evidence="1">Multi-pass membrane protein</topology>
    </subcellularLocation>
</comment>
<protein>
    <submittedName>
        <fullName evidence="7">Heteropolysaccharide repeat unit export protein</fullName>
    </submittedName>
</protein>
<dbReference type="EMBL" id="LCDO01000002">
    <property type="protein sequence ID" value="KKS57325.1"/>
    <property type="molecule type" value="Genomic_DNA"/>
</dbReference>
<dbReference type="Pfam" id="PF01943">
    <property type="entry name" value="Polysacc_synt"/>
    <property type="match status" value="1"/>
</dbReference>
<feature type="transmembrane region" description="Helical" evidence="6">
    <location>
        <begin position="361"/>
        <end position="379"/>
    </location>
</feature>
<evidence type="ECO:0000256" key="3">
    <source>
        <dbReference type="ARBA" id="ARBA00022692"/>
    </source>
</evidence>
<evidence type="ECO:0000256" key="5">
    <source>
        <dbReference type="ARBA" id="ARBA00023136"/>
    </source>
</evidence>
<comment type="caution">
    <text evidence="7">The sequence shown here is derived from an EMBL/GenBank/DDBJ whole genome shotgun (WGS) entry which is preliminary data.</text>
</comment>
<feature type="transmembrane region" description="Helical" evidence="6">
    <location>
        <begin position="84"/>
        <end position="107"/>
    </location>
</feature>
<feature type="transmembrane region" description="Helical" evidence="6">
    <location>
        <begin position="438"/>
        <end position="456"/>
    </location>
</feature>
<gene>
    <name evidence="7" type="ORF">UV20_C0002G0114</name>
</gene>
<keyword evidence="2" id="KW-1003">Cell membrane</keyword>
<feature type="transmembrane region" description="Helical" evidence="6">
    <location>
        <begin position="249"/>
        <end position="272"/>
    </location>
</feature>
<evidence type="ECO:0000313" key="7">
    <source>
        <dbReference type="EMBL" id="KKS57325.1"/>
    </source>
</evidence>
<dbReference type="Proteomes" id="UP000034837">
    <property type="component" value="Unassembled WGS sequence"/>
</dbReference>
<name>A0A0G1A8G5_9BACT</name>
<dbReference type="PANTHER" id="PTHR30250">
    <property type="entry name" value="PST FAMILY PREDICTED COLANIC ACID TRANSPORTER"/>
    <property type="match status" value="1"/>
</dbReference>
<feature type="transmembrane region" description="Helical" evidence="6">
    <location>
        <begin position="18"/>
        <end position="36"/>
    </location>
</feature>
<feature type="transmembrane region" description="Helical" evidence="6">
    <location>
        <begin position="385"/>
        <end position="403"/>
    </location>
</feature>
<accession>A0A0G1A8G5</accession>
<dbReference type="CDD" id="cd13128">
    <property type="entry name" value="MATE_Wzx_like"/>
    <property type="match status" value="1"/>
</dbReference>
<dbReference type="InterPro" id="IPR002797">
    <property type="entry name" value="Polysacc_synth"/>
</dbReference>
<sequence>MSLTKAVRHTLIQLTGRAFSTLFGVVALGVITRYLGQEQFGWYTTITVFLQFFGILADFGLTLITAQMLAQPGADETKITSNLFSLRLFISTVFFGSALILVWFFPYPLIIKWGVWVYAASLFAITLQNIFVGFYQKHTQMERVAWGDVLGRGLILAGYILCAILKLNILLILAVSVVANLAQLILLWSGVTKFVKIKFSFDKEIYKEALTRSWPIAISIAFNLLYLKADTLILSVIRPQTEVGLYGAAYRVIDVLTSIPTIFMGIMLPLLTSSWILQNKEEYSKYFRRAFDLMSLAAWPLLIGGVILSSRIMSFVAGQNFSASGNYLQILLVAMFCIFFGVISAHAILSLNKQKQMIKWYLLDAVLSLAGYFIFIPQFGAYGAAWVTVFSEAFIMLVTYIVVIKTTGIWPGLKISFKSLAASLIMAVAVIFLQSYNFIFILSAAIITYFAVLYLLRGITKKMFLALFKQD</sequence>
<dbReference type="InterPro" id="IPR050833">
    <property type="entry name" value="Poly_Biosynth_Transport"/>
</dbReference>
<keyword evidence="4 6" id="KW-1133">Transmembrane helix</keyword>